<evidence type="ECO:0000313" key="3">
    <source>
        <dbReference type="Proteomes" id="UP000604046"/>
    </source>
</evidence>
<feature type="region of interest" description="Disordered" evidence="1">
    <location>
        <begin position="292"/>
        <end position="313"/>
    </location>
</feature>
<feature type="region of interest" description="Disordered" evidence="1">
    <location>
        <begin position="1"/>
        <end position="23"/>
    </location>
</feature>
<keyword evidence="3" id="KW-1185">Reference proteome</keyword>
<accession>A0A812UVU1</accession>
<gene>
    <name evidence="2" type="ORF">SNAT2548_LOCUS33566</name>
</gene>
<feature type="compositionally biased region" description="Low complexity" evidence="1">
    <location>
        <begin position="1167"/>
        <end position="1180"/>
    </location>
</feature>
<dbReference type="EMBL" id="CAJNDS010002764">
    <property type="protein sequence ID" value="CAE7589187.1"/>
    <property type="molecule type" value="Genomic_DNA"/>
</dbReference>
<proteinExistence type="predicted"/>
<feature type="region of interest" description="Disordered" evidence="1">
    <location>
        <begin position="1113"/>
        <end position="1149"/>
    </location>
</feature>
<dbReference type="OrthoDB" id="442830at2759"/>
<feature type="region of interest" description="Disordered" evidence="1">
    <location>
        <begin position="883"/>
        <end position="926"/>
    </location>
</feature>
<dbReference type="Pfam" id="PF04665">
    <property type="entry name" value="Pox_A32"/>
    <property type="match status" value="1"/>
</dbReference>
<reference evidence="2" key="1">
    <citation type="submission" date="2021-02" db="EMBL/GenBank/DDBJ databases">
        <authorList>
            <person name="Dougan E. K."/>
            <person name="Rhodes N."/>
            <person name="Thang M."/>
            <person name="Chan C."/>
        </authorList>
    </citation>
    <scope>NUCLEOTIDE SEQUENCE</scope>
</reference>
<feature type="region of interest" description="Disordered" evidence="1">
    <location>
        <begin position="581"/>
        <end position="667"/>
    </location>
</feature>
<evidence type="ECO:0000256" key="1">
    <source>
        <dbReference type="SAM" id="MobiDB-lite"/>
    </source>
</evidence>
<name>A0A812UVU1_9DINO</name>
<comment type="caution">
    <text evidence="2">The sequence shown here is derived from an EMBL/GenBank/DDBJ whole genome shotgun (WGS) entry which is preliminary data.</text>
</comment>
<feature type="compositionally biased region" description="Pro residues" evidence="1">
    <location>
        <begin position="634"/>
        <end position="651"/>
    </location>
</feature>
<feature type="compositionally biased region" description="Low complexity" evidence="1">
    <location>
        <begin position="583"/>
        <end position="594"/>
    </location>
</feature>
<sequence>MGKIKVFPTPDYKSKQPHDPAVPQLPSTGILLGPSKSGKTVALISMILEQYKGCFERIYVFSPSISVDDGWKPVKQYIEETMKVNTDREQVYFENWDEAALRRIIDQQRKITQVSKQMKMKQLYQILILIDDFADSPNLHKRTGDSALDTLFVRGRHFQISTWVSTQKLRLISNAVRVNAQFFMVWRLRNQLEKDSLLEELTALVPKQQLHAMYEEAVREPYSFLYIYLLSAPRLQKQTKTPVMGAFLSTLATKLLGSSTLCQSECSNVNCCTSAAAAARVYDPSRPPWMQKPTGWGQQVSDESEGLPRPFTYPAGKRKRRMTTIYVDSRKRVAGTDADFEFDVGETVHLQNSARLGVFKIRVADTFLSTDRGTYLYWRDAALNTLNWAQLPVGAYTGVRLAAWISSNFGTAVYGESTNEIAVAWDGNRTILNDQELRTLFPSSASYPPGATPSRPLSINHLLGPSFIEGSNQMFSFVVMNPYNELYLRCSSLANAADTVGPLGHDIIAKIICSQGVGYIMQSSTDDNHLVNIRGPITLRYLRFKLTDLDGNVVNLRGTSISFCVYLDGCGPHGAVAEEAKPVEAAPEPAGVADAKPDEPAPAAEAEEAEPKRGRGRPPGSKNKPRAKAQSAPQAPPTVPVAPAVPAPVLEPEPEPEPEPTPAQMRATRQLLRTDRFEEMLMHKTMMTIEPRNEPAMLRQFWKRYPSYNLNSLMRKRYEELMDAKAFNEWLSNRQLKQEGAGYADAMGRLTEAVNHRVLQLRWAGAERRQTLRAGDQLVRNTMESGVVPGFVPQAARQTRNPPRRPDYGEVLAYIDEGEPLNFPLPNRKATIYTSSHFYLDEFPQSTEPLVETPRPHTDLGAAVEGEFYSADEDGYRGRAFPQVRRPNFLGPGTDTDTEDEAFRRNGFDGAPRPPPTGQASSSVSGRLGNAGLQAAETVIAAGAAGVGAAVDSFAHRNAARTADALERRFLPPRTGPSPQTIGRPSEAEELIVRAGQRAQDVERAAAQDIEQFAAEQAAAEGGELVPLLAETAEIGTQTAAAAEAGGGLLGGLTAFGGAASEAAGGAAAAAFPIAEGFGIATGVATGGAAALAGGAILGLYEGGRWLLGGNGGDAAPASSGSESADVRTINNMQQGTPQERFRVRQPRVRQPMVVSISSGDDAPLAQQQEQPRPQVQSRPAPQPRMPFGLNQVVSSSESDSYGPVRQRRPQRAEPSFNDLRRDALSREPEAA</sequence>
<dbReference type="Proteomes" id="UP000604046">
    <property type="component" value="Unassembled WGS sequence"/>
</dbReference>
<feature type="compositionally biased region" description="Polar residues" evidence="1">
    <location>
        <begin position="1119"/>
        <end position="1137"/>
    </location>
</feature>
<dbReference type="InterPro" id="IPR027417">
    <property type="entry name" value="P-loop_NTPase"/>
</dbReference>
<protein>
    <submittedName>
        <fullName evidence="2">Uncharacterized protein</fullName>
    </submittedName>
</protein>
<feature type="region of interest" description="Disordered" evidence="1">
    <location>
        <begin position="1161"/>
        <end position="1232"/>
    </location>
</feature>
<evidence type="ECO:0000313" key="2">
    <source>
        <dbReference type="EMBL" id="CAE7589187.1"/>
    </source>
</evidence>
<organism evidence="2 3">
    <name type="scientific">Symbiodinium natans</name>
    <dbReference type="NCBI Taxonomy" id="878477"/>
    <lineage>
        <taxon>Eukaryota</taxon>
        <taxon>Sar</taxon>
        <taxon>Alveolata</taxon>
        <taxon>Dinophyceae</taxon>
        <taxon>Suessiales</taxon>
        <taxon>Symbiodiniaceae</taxon>
        <taxon>Symbiodinium</taxon>
    </lineage>
</organism>
<dbReference type="AlphaFoldDB" id="A0A812UVU1"/>
<dbReference type="InterPro" id="IPR006758">
    <property type="entry name" value="A32L"/>
</dbReference>
<dbReference type="Gene3D" id="3.40.50.300">
    <property type="entry name" value="P-loop containing nucleotide triphosphate hydrolases"/>
    <property type="match status" value="1"/>
</dbReference>
<feature type="compositionally biased region" description="Basic and acidic residues" evidence="1">
    <location>
        <begin position="1219"/>
        <end position="1232"/>
    </location>
</feature>